<gene>
    <name evidence="4" type="ORF">Micbo1qcDRAFT_220918</name>
</gene>
<feature type="compositionally biased region" description="Low complexity" evidence="1">
    <location>
        <begin position="98"/>
        <end position="109"/>
    </location>
</feature>
<feature type="compositionally biased region" description="Basic residues" evidence="1">
    <location>
        <begin position="110"/>
        <end position="124"/>
    </location>
</feature>
<organism evidence="4 5">
    <name type="scientific">Microdochium bolleyi</name>
    <dbReference type="NCBI Taxonomy" id="196109"/>
    <lineage>
        <taxon>Eukaryota</taxon>
        <taxon>Fungi</taxon>
        <taxon>Dikarya</taxon>
        <taxon>Ascomycota</taxon>
        <taxon>Pezizomycotina</taxon>
        <taxon>Sordariomycetes</taxon>
        <taxon>Xylariomycetidae</taxon>
        <taxon>Xylariales</taxon>
        <taxon>Microdochiaceae</taxon>
        <taxon>Microdochium</taxon>
    </lineage>
</organism>
<feature type="domain" description="DUF5672" evidence="3">
    <location>
        <begin position="195"/>
        <end position="330"/>
    </location>
</feature>
<reference evidence="5" key="1">
    <citation type="submission" date="2016-02" db="EMBL/GenBank/DDBJ databases">
        <title>Draft genome sequence of Microdochium bolleyi, a fungal endophyte of beachgrass.</title>
        <authorList>
            <consortium name="DOE Joint Genome Institute"/>
            <person name="David A.S."/>
            <person name="May G."/>
            <person name="Haridas S."/>
            <person name="Lim J."/>
            <person name="Wang M."/>
            <person name="Labutti K."/>
            <person name="Lipzen A."/>
            <person name="Barry K."/>
            <person name="Grigoriev I.V."/>
        </authorList>
    </citation>
    <scope>NUCLEOTIDE SEQUENCE [LARGE SCALE GENOMIC DNA]</scope>
    <source>
        <strain evidence="5">J235TASD1</strain>
    </source>
</reference>
<sequence>MGAISSIVRGLGFMVTSRTGKRIVSLFGFIIVMIFLAQLAFPDVASKVTVPVPFITIHYPNKDAPVHSSWSSLLSSGSDDEADFDHSSSAESLGGHGTSSSPGHPSHQQQQHHHHHKNKNKHHGGAYLSATRFNESKVALLIENRPTPFLAPLMLHFMSVIPPDWRFRFMGSRESVDFVQQSFAIRQQVGLGKLDLTYIPSNMTTSGSEAISQFLTNLWVYETLLQPAEWLLVFQTDSMLCANSRQNLDDYLDYDWVGAPWNPSGSFGGNGGLSLRRVSSIVQVLRDQRRIPGSEPEDVWLTERLGHRPGAKMANGTLSLTFSGEMNPGSAEMLWDDEQKAKAAAAAAKAASGKTPLDESELDSLAVTKENIDINEAGSGFGWTADNADPDVALTDEEKEAKAKAHGKGKGHGLDLTNGAWKEGIDDYRVGFYEPMGYHIGSSGENLHGGIWGTPALRKHIWDYCPEVKIMLQMDAAEYVPGDCNANWKRDGAGEERYGAVRMNDFGHGTEWIDGIEYPALPPGFSAW</sequence>
<feature type="region of interest" description="Disordered" evidence="1">
    <location>
        <begin position="81"/>
        <end position="124"/>
    </location>
</feature>
<dbReference type="Pfam" id="PF18922">
    <property type="entry name" value="DUF5672"/>
    <property type="match status" value="1"/>
</dbReference>
<evidence type="ECO:0000313" key="4">
    <source>
        <dbReference type="EMBL" id="KXJ94348.1"/>
    </source>
</evidence>
<dbReference type="AlphaFoldDB" id="A0A136JBC4"/>
<protein>
    <recommendedName>
        <fullName evidence="3">DUF5672 domain-containing protein</fullName>
    </recommendedName>
</protein>
<accession>A0A136JBC4</accession>
<dbReference type="Proteomes" id="UP000070501">
    <property type="component" value="Unassembled WGS sequence"/>
</dbReference>
<dbReference type="EMBL" id="KQ964247">
    <property type="protein sequence ID" value="KXJ94348.1"/>
    <property type="molecule type" value="Genomic_DNA"/>
</dbReference>
<name>A0A136JBC4_9PEZI</name>
<proteinExistence type="predicted"/>
<keyword evidence="2" id="KW-0472">Membrane</keyword>
<keyword evidence="5" id="KW-1185">Reference proteome</keyword>
<feature type="transmembrane region" description="Helical" evidence="2">
    <location>
        <begin position="23"/>
        <end position="41"/>
    </location>
</feature>
<keyword evidence="2" id="KW-0812">Transmembrane</keyword>
<evidence type="ECO:0000313" key="5">
    <source>
        <dbReference type="Proteomes" id="UP000070501"/>
    </source>
</evidence>
<dbReference type="InParanoid" id="A0A136JBC4"/>
<dbReference type="STRING" id="196109.A0A136JBC4"/>
<evidence type="ECO:0000256" key="2">
    <source>
        <dbReference type="SAM" id="Phobius"/>
    </source>
</evidence>
<dbReference type="OrthoDB" id="10025998at2759"/>
<dbReference type="InterPro" id="IPR043729">
    <property type="entry name" value="DUF5672"/>
</dbReference>
<keyword evidence="2" id="KW-1133">Transmembrane helix</keyword>
<evidence type="ECO:0000259" key="3">
    <source>
        <dbReference type="Pfam" id="PF18922"/>
    </source>
</evidence>
<evidence type="ECO:0000256" key="1">
    <source>
        <dbReference type="SAM" id="MobiDB-lite"/>
    </source>
</evidence>